<evidence type="ECO:0000259" key="4">
    <source>
        <dbReference type="PROSITE" id="PS51770"/>
    </source>
</evidence>
<evidence type="ECO:0000313" key="5">
    <source>
        <dbReference type="EMBL" id="AGF47407.1"/>
    </source>
</evidence>
<dbReference type="HOGENOM" id="CLU_050164_2_0_4"/>
<dbReference type="EC" id="3.1.2.-" evidence="5"/>
<dbReference type="InterPro" id="IPR033120">
    <property type="entry name" value="HOTDOG_ACOT"/>
</dbReference>
<dbReference type="PATRIC" id="fig|1208918.3.peg.103"/>
<dbReference type="GO" id="GO:0006637">
    <property type="term" value="P:acyl-CoA metabolic process"/>
    <property type="evidence" value="ECO:0007669"/>
    <property type="project" value="TreeGrafter"/>
</dbReference>
<evidence type="ECO:0000256" key="2">
    <source>
        <dbReference type="ARBA" id="ARBA00022801"/>
    </source>
</evidence>
<organism evidence="5 6">
    <name type="scientific">Candidatus Kinetoplastidibacterium crithidiae TCC036E</name>
    <dbReference type="NCBI Taxonomy" id="1208918"/>
    <lineage>
        <taxon>Bacteria</taxon>
        <taxon>Pseudomonadati</taxon>
        <taxon>Pseudomonadota</taxon>
        <taxon>Betaproteobacteria</taxon>
        <taxon>Candidatus Kinetoplastidibacterium</taxon>
    </lineage>
</organism>
<dbReference type="CDD" id="cd03442">
    <property type="entry name" value="BFIT_BACH"/>
    <property type="match status" value="1"/>
</dbReference>
<dbReference type="GO" id="GO:0009062">
    <property type="term" value="P:fatty acid catabolic process"/>
    <property type="evidence" value="ECO:0007669"/>
    <property type="project" value="TreeGrafter"/>
</dbReference>
<dbReference type="GO" id="GO:0052816">
    <property type="term" value="F:long-chain fatty acyl-CoA hydrolase activity"/>
    <property type="evidence" value="ECO:0007669"/>
    <property type="project" value="TreeGrafter"/>
</dbReference>
<proteinExistence type="inferred from homology"/>
<name>M1LNZ4_9PROT</name>
<dbReference type="PANTHER" id="PTHR11049">
    <property type="entry name" value="ACYL COENZYME A THIOESTER HYDROLASE"/>
    <property type="match status" value="1"/>
</dbReference>
<dbReference type="InterPro" id="IPR029069">
    <property type="entry name" value="HotDog_dom_sf"/>
</dbReference>
<keyword evidence="6" id="KW-1185">Reference proteome</keyword>
<dbReference type="eggNOG" id="COG1607">
    <property type="taxonomic scope" value="Bacteria"/>
</dbReference>
<dbReference type="GO" id="GO:0005829">
    <property type="term" value="C:cytosol"/>
    <property type="evidence" value="ECO:0007669"/>
    <property type="project" value="TreeGrafter"/>
</dbReference>
<comment type="similarity">
    <text evidence="1">Belongs to the acyl coenzyme A hydrolase family.</text>
</comment>
<dbReference type="InterPro" id="IPR040170">
    <property type="entry name" value="Cytosol_ACT"/>
</dbReference>
<reference evidence="5 6" key="1">
    <citation type="journal article" date="2013" name="Genome Biol. Evol.">
        <title>Genome evolution and phylogenomic analysis of candidatus kinetoplastibacterium, the betaproteobacterial endosymbionts of strigomonas and angomonas.</title>
        <authorList>
            <person name="Alves J.M."/>
            <person name="Serrano M.G."/>
            <person name="Maia da Silva F."/>
            <person name="Voegtly L.J."/>
            <person name="Matveyev A.V."/>
            <person name="Teixeira M.M."/>
            <person name="Camargo E.P."/>
            <person name="Buck G.A."/>
        </authorList>
    </citation>
    <scope>NUCLEOTIDE SEQUENCE [LARGE SCALE GENOMIC DNA]</scope>
    <source>
        <strain evidence="5 6">TCC036E</strain>
    </source>
</reference>
<keyword evidence="2 3" id="KW-0378">Hydrolase</keyword>
<evidence type="ECO:0000256" key="1">
    <source>
        <dbReference type="ARBA" id="ARBA00010458"/>
    </source>
</evidence>
<dbReference type="EMBL" id="CP003804">
    <property type="protein sequence ID" value="AGF47407.1"/>
    <property type="molecule type" value="Genomic_DNA"/>
</dbReference>
<feature type="domain" description="HotDog ACOT-type" evidence="4">
    <location>
        <begin position="10"/>
        <end position="123"/>
    </location>
</feature>
<gene>
    <name evidence="5" type="ORF">CDEE_0336</name>
</gene>
<dbReference type="Gene3D" id="3.10.129.10">
    <property type="entry name" value="Hotdog Thioesterase"/>
    <property type="match status" value="1"/>
</dbReference>
<dbReference type="AlphaFoldDB" id="M1LNZ4"/>
<dbReference type="RefSeq" id="WP_015238950.1">
    <property type="nucleotide sequence ID" value="NC_020283.1"/>
</dbReference>
<dbReference type="InterPro" id="IPR006683">
    <property type="entry name" value="Thioestr_dom"/>
</dbReference>
<protein>
    <submittedName>
        <fullName evidence="5">Acyl-CoA thioesterase YciA</fullName>
        <ecNumber evidence="5">3.1.2.-</ecNumber>
    </submittedName>
</protein>
<dbReference type="PROSITE" id="PS51770">
    <property type="entry name" value="HOTDOG_ACOT"/>
    <property type="match status" value="1"/>
</dbReference>
<dbReference type="Proteomes" id="UP000011686">
    <property type="component" value="Chromosome"/>
</dbReference>
<dbReference type="KEGG" id="kct:CDEE_0336"/>
<dbReference type="SUPFAM" id="SSF54637">
    <property type="entry name" value="Thioesterase/thiol ester dehydrase-isomerase"/>
    <property type="match status" value="1"/>
</dbReference>
<dbReference type="PANTHER" id="PTHR11049:SF5">
    <property type="entry name" value="ACYL-COA THIOESTER HYDROLASE YCIA"/>
    <property type="match status" value="1"/>
</dbReference>
<sequence length="139" mass="15120">METLKPEHINYKELILKIMPMPADANVNGDVFGGWIMSQIDLAASVPATKVASGRVATVAINSMQFISAIKIGDLVNIFARIIKTGRTSITVSVTVYTEKRPFQNNLIKAAEAVLTFVATDNNGKSRILPSLENKNDTN</sequence>
<evidence type="ECO:0000256" key="3">
    <source>
        <dbReference type="PROSITE-ProRule" id="PRU01106"/>
    </source>
</evidence>
<dbReference type="Pfam" id="PF03061">
    <property type="entry name" value="4HBT"/>
    <property type="match status" value="1"/>
</dbReference>
<accession>M1LNZ4</accession>
<evidence type="ECO:0000313" key="6">
    <source>
        <dbReference type="Proteomes" id="UP000011686"/>
    </source>
</evidence>
<dbReference type="STRING" id="1208918.CDEE_0336"/>